<gene>
    <name evidence="1" type="ORF">X777_15906</name>
</gene>
<sequence>CVSLAKAAKRSDFRIPLFDARATERRGVERQESETTLPQHREIRLKTHSLSLGLSCSRNRGIN</sequence>
<dbReference type="AlphaFoldDB" id="A0A026WTI2"/>
<feature type="non-terminal residue" evidence="1">
    <location>
        <position position="1"/>
    </location>
</feature>
<dbReference type="Proteomes" id="UP000053097">
    <property type="component" value="Unassembled WGS sequence"/>
</dbReference>
<evidence type="ECO:0000313" key="1">
    <source>
        <dbReference type="EMBL" id="EZA59263.1"/>
    </source>
</evidence>
<accession>A0A026WTI2</accession>
<protein>
    <submittedName>
        <fullName evidence="1">Uncharacterized protein</fullName>
    </submittedName>
</protein>
<name>A0A026WTI2_OOCBI</name>
<dbReference type="EMBL" id="KK107109">
    <property type="protein sequence ID" value="EZA59263.1"/>
    <property type="molecule type" value="Genomic_DNA"/>
</dbReference>
<proteinExistence type="predicted"/>
<keyword evidence="2" id="KW-1185">Reference proteome</keyword>
<reference evidence="1 2" key="1">
    <citation type="journal article" date="2014" name="Curr. Biol.">
        <title>The genome of the clonal raider ant Cerapachys biroi.</title>
        <authorList>
            <person name="Oxley P.R."/>
            <person name="Ji L."/>
            <person name="Fetter-Pruneda I."/>
            <person name="McKenzie S.K."/>
            <person name="Li C."/>
            <person name="Hu H."/>
            <person name="Zhang G."/>
            <person name="Kronauer D.J."/>
        </authorList>
    </citation>
    <scope>NUCLEOTIDE SEQUENCE [LARGE SCALE GENOMIC DNA]</scope>
</reference>
<organism evidence="1 2">
    <name type="scientific">Ooceraea biroi</name>
    <name type="common">Clonal raider ant</name>
    <name type="synonym">Cerapachys biroi</name>
    <dbReference type="NCBI Taxonomy" id="2015173"/>
    <lineage>
        <taxon>Eukaryota</taxon>
        <taxon>Metazoa</taxon>
        <taxon>Ecdysozoa</taxon>
        <taxon>Arthropoda</taxon>
        <taxon>Hexapoda</taxon>
        <taxon>Insecta</taxon>
        <taxon>Pterygota</taxon>
        <taxon>Neoptera</taxon>
        <taxon>Endopterygota</taxon>
        <taxon>Hymenoptera</taxon>
        <taxon>Apocrita</taxon>
        <taxon>Aculeata</taxon>
        <taxon>Formicoidea</taxon>
        <taxon>Formicidae</taxon>
        <taxon>Dorylinae</taxon>
        <taxon>Ooceraea</taxon>
    </lineage>
</organism>
<feature type="non-terminal residue" evidence="1">
    <location>
        <position position="63"/>
    </location>
</feature>
<evidence type="ECO:0000313" key="2">
    <source>
        <dbReference type="Proteomes" id="UP000053097"/>
    </source>
</evidence>